<proteinExistence type="predicted"/>
<keyword evidence="1" id="KW-0812">Transmembrane</keyword>
<organism evidence="3 4">
    <name type="scientific">Alienimonas chondri</name>
    <dbReference type="NCBI Taxonomy" id="2681879"/>
    <lineage>
        <taxon>Bacteria</taxon>
        <taxon>Pseudomonadati</taxon>
        <taxon>Planctomycetota</taxon>
        <taxon>Planctomycetia</taxon>
        <taxon>Planctomycetales</taxon>
        <taxon>Planctomycetaceae</taxon>
        <taxon>Alienimonas</taxon>
    </lineage>
</organism>
<dbReference type="Proteomes" id="UP000609651">
    <property type="component" value="Unassembled WGS sequence"/>
</dbReference>
<feature type="domain" description="AB hydrolase-1" evidence="2">
    <location>
        <begin position="100"/>
        <end position="188"/>
    </location>
</feature>
<accession>A0ABX1VHY8</accession>
<dbReference type="RefSeq" id="WP_171188726.1">
    <property type="nucleotide sequence ID" value="NZ_WTPX01000118.1"/>
</dbReference>
<gene>
    <name evidence="3" type="ORF">LzC2_31630</name>
</gene>
<dbReference type="EMBL" id="WTPX01000118">
    <property type="protein sequence ID" value="NNJ27066.1"/>
    <property type="molecule type" value="Genomic_DNA"/>
</dbReference>
<evidence type="ECO:0000313" key="3">
    <source>
        <dbReference type="EMBL" id="NNJ27066.1"/>
    </source>
</evidence>
<sequence length="320" mass="34244">MSAVATFTARYAEWPWWARVSSKLLAVLVLTYLFVAIAVFFLQRRMMFPAGHSDVRLTAVDFAGGRGLSDVTATTDDGLTLHGWLGRAPGGPVEAGERRAILYFHGNGGDRRIRLGEIDALNALGWDVLLFDYRGYGENPGSPSEDGLRKDARACWQATLAAGYSPDRVVIAGVSLGGAVATPLAAELCESGTPPAGLLLRSTFDSMTNAASNRFPWLPVRLLLRDRFDSAAVADRVACRVFQAHGTADRIVPLRLGRALHAAFPAESADGVPKTWLALEGAGHNGVRRQGGRAYAVGERDFLEIPVPAADEVATDAGLD</sequence>
<protein>
    <recommendedName>
        <fullName evidence="2">AB hydrolase-1 domain-containing protein</fullName>
    </recommendedName>
</protein>
<keyword evidence="4" id="KW-1185">Reference proteome</keyword>
<comment type="caution">
    <text evidence="3">The sequence shown here is derived from an EMBL/GenBank/DDBJ whole genome shotgun (WGS) entry which is preliminary data.</text>
</comment>
<keyword evidence="1" id="KW-1133">Transmembrane helix</keyword>
<reference evidence="3 4" key="1">
    <citation type="journal article" date="2020" name="Syst. Appl. Microbiol.">
        <title>Alienimonas chondri sp. nov., a novel planctomycete isolated from the biofilm of the red alga Chondrus crispus.</title>
        <authorList>
            <person name="Vitorino I."/>
            <person name="Albuquerque L."/>
            <person name="Wiegand S."/>
            <person name="Kallscheuer N."/>
            <person name="da Costa M.S."/>
            <person name="Lobo-da-Cunha A."/>
            <person name="Jogler C."/>
            <person name="Lage O.M."/>
        </authorList>
    </citation>
    <scope>NUCLEOTIDE SEQUENCE [LARGE SCALE GENOMIC DNA]</scope>
    <source>
        <strain evidence="3 4">LzC2</strain>
    </source>
</reference>
<evidence type="ECO:0000313" key="4">
    <source>
        <dbReference type="Proteomes" id="UP000609651"/>
    </source>
</evidence>
<dbReference type="Gene3D" id="3.40.50.1820">
    <property type="entry name" value="alpha/beta hydrolase"/>
    <property type="match status" value="1"/>
</dbReference>
<feature type="transmembrane region" description="Helical" evidence="1">
    <location>
        <begin position="24"/>
        <end position="42"/>
    </location>
</feature>
<dbReference type="SUPFAM" id="SSF53474">
    <property type="entry name" value="alpha/beta-Hydrolases"/>
    <property type="match status" value="1"/>
</dbReference>
<evidence type="ECO:0000256" key="1">
    <source>
        <dbReference type="SAM" id="Phobius"/>
    </source>
</evidence>
<dbReference type="InterPro" id="IPR029058">
    <property type="entry name" value="AB_hydrolase_fold"/>
</dbReference>
<dbReference type="InterPro" id="IPR000073">
    <property type="entry name" value="AB_hydrolase_1"/>
</dbReference>
<dbReference type="PANTHER" id="PTHR12277">
    <property type="entry name" value="ALPHA/BETA HYDROLASE DOMAIN-CONTAINING PROTEIN"/>
    <property type="match status" value="1"/>
</dbReference>
<evidence type="ECO:0000259" key="2">
    <source>
        <dbReference type="Pfam" id="PF00561"/>
    </source>
</evidence>
<keyword evidence="1" id="KW-0472">Membrane</keyword>
<name>A0ABX1VHY8_9PLAN</name>
<dbReference type="Pfam" id="PF00561">
    <property type="entry name" value="Abhydrolase_1"/>
    <property type="match status" value="1"/>
</dbReference>